<evidence type="ECO:0000256" key="3">
    <source>
        <dbReference type="ARBA" id="ARBA00022827"/>
    </source>
</evidence>
<evidence type="ECO:0000256" key="2">
    <source>
        <dbReference type="ARBA" id="ARBA00022630"/>
    </source>
</evidence>
<evidence type="ECO:0000313" key="8">
    <source>
        <dbReference type="EMBL" id="EQC39770.1"/>
    </source>
</evidence>
<dbReference type="Gene3D" id="1.20.120.310">
    <property type="entry name" value="ERV/ALR sulfhydryl oxidase domain"/>
    <property type="match status" value="1"/>
</dbReference>
<evidence type="ECO:0000256" key="4">
    <source>
        <dbReference type="ARBA" id="ARBA00023002"/>
    </source>
</evidence>
<accession>T0R0B7</accession>
<dbReference type="SUPFAM" id="SSF69000">
    <property type="entry name" value="FAD-dependent thiol oxidase"/>
    <property type="match status" value="1"/>
</dbReference>
<dbReference type="Proteomes" id="UP000030762">
    <property type="component" value="Unassembled WGS sequence"/>
</dbReference>
<dbReference type="InterPro" id="IPR017905">
    <property type="entry name" value="ERV/ALR_sulphydryl_oxidase"/>
</dbReference>
<evidence type="ECO:0000259" key="7">
    <source>
        <dbReference type="PROSITE" id="PS51324"/>
    </source>
</evidence>
<keyword evidence="9" id="KW-1185">Reference proteome</keyword>
<dbReference type="InParanoid" id="T0R0B7"/>
<dbReference type="OrthoDB" id="59470at2759"/>
<comment type="cofactor">
    <cofactor evidence="1 6">
        <name>FAD</name>
        <dbReference type="ChEBI" id="CHEBI:57692"/>
    </cofactor>
</comment>
<evidence type="ECO:0000256" key="5">
    <source>
        <dbReference type="ARBA" id="ARBA00023157"/>
    </source>
</evidence>
<dbReference type="GO" id="GO:0016972">
    <property type="term" value="F:thiol oxidase activity"/>
    <property type="evidence" value="ECO:0007669"/>
    <property type="project" value="UniProtKB-EC"/>
</dbReference>
<dbReference type="GeneID" id="19943923"/>
<dbReference type="RefSeq" id="XP_008607042.1">
    <property type="nucleotide sequence ID" value="XM_008608820.1"/>
</dbReference>
<dbReference type="PROSITE" id="PS51324">
    <property type="entry name" value="ERV_ALR"/>
    <property type="match status" value="1"/>
</dbReference>
<dbReference type="InterPro" id="IPR036774">
    <property type="entry name" value="ERV/ALR_sulphydryl_oxid_sf"/>
</dbReference>
<keyword evidence="2 6" id="KW-0285">Flavoprotein</keyword>
<dbReference type="VEuPathDB" id="FungiDB:SDRG_03196"/>
<proteinExistence type="predicted"/>
<comment type="catalytic activity">
    <reaction evidence="6">
        <text>2 R'C(R)SH + O2 = R'C(R)S-S(R)CR' + H2O2</text>
        <dbReference type="Rhea" id="RHEA:17357"/>
        <dbReference type="ChEBI" id="CHEBI:15379"/>
        <dbReference type="ChEBI" id="CHEBI:16240"/>
        <dbReference type="ChEBI" id="CHEBI:16520"/>
        <dbReference type="ChEBI" id="CHEBI:17412"/>
        <dbReference type="EC" id="1.8.3.2"/>
    </reaction>
</comment>
<keyword evidence="3 6" id="KW-0274">FAD</keyword>
<reference evidence="8 9" key="1">
    <citation type="submission" date="2012-04" db="EMBL/GenBank/DDBJ databases">
        <title>The Genome Sequence of Saprolegnia declina VS20.</title>
        <authorList>
            <consortium name="The Broad Institute Genome Sequencing Platform"/>
            <person name="Russ C."/>
            <person name="Nusbaum C."/>
            <person name="Tyler B."/>
            <person name="van West P."/>
            <person name="Dieguez-Uribeondo J."/>
            <person name="de Bruijn I."/>
            <person name="Tripathy S."/>
            <person name="Jiang R."/>
            <person name="Young S.K."/>
            <person name="Zeng Q."/>
            <person name="Gargeya S."/>
            <person name="Fitzgerald M."/>
            <person name="Haas B."/>
            <person name="Abouelleil A."/>
            <person name="Alvarado L."/>
            <person name="Arachchi H.M."/>
            <person name="Berlin A."/>
            <person name="Chapman S.B."/>
            <person name="Goldberg J."/>
            <person name="Griggs A."/>
            <person name="Gujja S."/>
            <person name="Hansen M."/>
            <person name="Howarth C."/>
            <person name="Imamovic A."/>
            <person name="Larimer J."/>
            <person name="McCowen C."/>
            <person name="Montmayeur A."/>
            <person name="Murphy C."/>
            <person name="Neiman D."/>
            <person name="Pearson M."/>
            <person name="Priest M."/>
            <person name="Roberts A."/>
            <person name="Saif S."/>
            <person name="Shea T."/>
            <person name="Sisk P."/>
            <person name="Sykes S."/>
            <person name="Wortman J."/>
            <person name="Nusbaum C."/>
            <person name="Birren B."/>
        </authorList>
    </citation>
    <scope>NUCLEOTIDE SEQUENCE [LARGE SCALE GENOMIC DNA]</scope>
    <source>
        <strain evidence="8 9">VS20</strain>
    </source>
</reference>
<keyword evidence="5" id="KW-1015">Disulfide bond</keyword>
<dbReference type="EMBL" id="JH767138">
    <property type="protein sequence ID" value="EQC39770.1"/>
    <property type="molecule type" value="Genomic_DNA"/>
</dbReference>
<name>T0R0B7_SAPDV</name>
<evidence type="ECO:0000313" key="9">
    <source>
        <dbReference type="Proteomes" id="UP000030762"/>
    </source>
</evidence>
<gene>
    <name evidence="8" type="ORF">SDRG_03196</name>
</gene>
<dbReference type="EC" id="1.8.3.2" evidence="6"/>
<dbReference type="AlphaFoldDB" id="T0R0B7"/>
<evidence type="ECO:0000256" key="6">
    <source>
        <dbReference type="RuleBase" id="RU371123"/>
    </source>
</evidence>
<evidence type="ECO:0000256" key="1">
    <source>
        <dbReference type="ARBA" id="ARBA00001974"/>
    </source>
</evidence>
<organism evidence="8 9">
    <name type="scientific">Saprolegnia diclina (strain VS20)</name>
    <dbReference type="NCBI Taxonomy" id="1156394"/>
    <lineage>
        <taxon>Eukaryota</taxon>
        <taxon>Sar</taxon>
        <taxon>Stramenopiles</taxon>
        <taxon>Oomycota</taxon>
        <taxon>Saprolegniomycetes</taxon>
        <taxon>Saprolegniales</taxon>
        <taxon>Saprolegniaceae</taxon>
        <taxon>Saprolegnia</taxon>
    </lineage>
</organism>
<keyword evidence="4 6" id="KW-0560">Oxidoreductase</keyword>
<protein>
    <recommendedName>
        <fullName evidence="6">Sulfhydryl oxidase</fullName>
        <ecNumber evidence="6">1.8.3.2</ecNumber>
    </recommendedName>
</protein>
<sequence length="121" mass="13522">MSVLQLLVQWAASTDDALFHSDGTTYLACTSYNCGLWMLLHRMSLSPVAARLAPALQLFMQHFGHCPPCRAFLERYHSIETLEILQHAPQAAITLRLHNAINSVARSAWPSQDECPQCVQS</sequence>
<feature type="domain" description="ERV/ALR sulfhydryl oxidase" evidence="7">
    <location>
        <begin position="22"/>
        <end position="121"/>
    </location>
</feature>